<reference evidence="4 5" key="1">
    <citation type="submission" date="2017-10" db="EMBL/GenBank/DDBJ databases">
        <title>Draft genome sequence of cellulolytic Actinomyces sp CtC72 isolated from cattle rumen fluid.</title>
        <authorList>
            <person name="Joshi A.J."/>
            <person name="Vasudevan G."/>
            <person name="Lanjekar V.B."/>
            <person name="Hivarkar S."/>
            <person name="Engineer A."/>
            <person name="Pore S.D."/>
            <person name="Dhakephalkar P.K."/>
            <person name="Dagar S."/>
        </authorList>
    </citation>
    <scope>NUCLEOTIDE SEQUENCE [LARGE SCALE GENOMIC DNA]</scope>
    <source>
        <strain evidence="5">CtC72</strain>
    </source>
</reference>
<dbReference type="InterPro" id="IPR014983">
    <property type="entry name" value="GAD-rel"/>
</dbReference>
<comment type="caution">
    <text evidence="4">The sequence shown here is derived from an EMBL/GenBank/DDBJ whole genome shotgun (WGS) entry which is preliminary data.</text>
</comment>
<dbReference type="Proteomes" id="UP000194577">
    <property type="component" value="Unassembled WGS sequence"/>
</dbReference>
<feature type="region of interest" description="Disordered" evidence="1">
    <location>
        <begin position="1"/>
        <end position="26"/>
    </location>
</feature>
<evidence type="ECO:0000256" key="1">
    <source>
        <dbReference type="SAM" id="MobiDB-lite"/>
    </source>
</evidence>
<evidence type="ECO:0000259" key="2">
    <source>
        <dbReference type="Pfam" id="PF08887"/>
    </source>
</evidence>
<dbReference type="InterPro" id="IPR015002">
    <property type="entry name" value="T6SS_Tdi1_C"/>
</dbReference>
<protein>
    <recommendedName>
        <fullName evidence="6">GAD-related domain-containing protein</fullName>
    </recommendedName>
</protein>
<dbReference type="RefSeq" id="WP_086615810.1">
    <property type="nucleotide sequence ID" value="NZ_MTPX02000044.1"/>
</dbReference>
<gene>
    <name evidence="4" type="ORF">BW737_009260</name>
</gene>
<dbReference type="Pfam" id="PF08887">
    <property type="entry name" value="GAD-like"/>
    <property type="match status" value="1"/>
</dbReference>
<evidence type="ECO:0000313" key="4">
    <source>
        <dbReference type="EMBL" id="PHP52456.1"/>
    </source>
</evidence>
<dbReference type="EMBL" id="MTPX02000044">
    <property type="protein sequence ID" value="PHP52456.1"/>
    <property type="molecule type" value="Genomic_DNA"/>
</dbReference>
<evidence type="ECO:0000259" key="3">
    <source>
        <dbReference type="Pfam" id="PF08906"/>
    </source>
</evidence>
<proteinExistence type="predicted"/>
<organism evidence="4 5">
    <name type="scientific">Actinomyces ruminis</name>
    <dbReference type="NCBI Taxonomy" id="1937003"/>
    <lineage>
        <taxon>Bacteria</taxon>
        <taxon>Bacillati</taxon>
        <taxon>Actinomycetota</taxon>
        <taxon>Actinomycetes</taxon>
        <taxon>Actinomycetales</taxon>
        <taxon>Actinomycetaceae</taxon>
        <taxon>Actinomyces</taxon>
    </lineage>
</organism>
<name>A0ABX4MAW5_9ACTO</name>
<feature type="domain" description="GAD-related" evidence="2">
    <location>
        <begin position="54"/>
        <end position="143"/>
    </location>
</feature>
<evidence type="ECO:0000313" key="5">
    <source>
        <dbReference type="Proteomes" id="UP000194577"/>
    </source>
</evidence>
<accession>A0ABX4MAW5</accession>
<evidence type="ECO:0008006" key="6">
    <source>
        <dbReference type="Google" id="ProtNLM"/>
    </source>
</evidence>
<sequence>MNDDGGGASEGVWDLTPVSEPSDPVEQDALTDEVIDRDLLGSEGAGLAPMGVASPVPEEYFERFADILPRSVLRVWRRFGFEGFGDGLFWITDPIVWAPVVQEWLDSVGDRLPITDTFHCLSRSAMGNLFLWGENTGHSIEIDPTYTRVVIDQLAIRSFNDPTVRERQGRTVFTSGADWSVEEPEGDDGKPLPAQALGRLGPVDAGQVYGFVLPPVMGGSISVDNLRIVDAFSYLTLQAQQGDITISDPVGASWGQVAPIIGADPDLAPTAQKGNS</sequence>
<feature type="domain" description="T6SS immunity protein Tdi1 C-terminal" evidence="3">
    <location>
        <begin position="191"/>
        <end position="240"/>
    </location>
</feature>
<dbReference type="Pfam" id="PF08906">
    <property type="entry name" value="T6SS_Tdi1_C"/>
    <property type="match status" value="1"/>
</dbReference>
<keyword evidence="5" id="KW-1185">Reference proteome</keyword>